<dbReference type="PANTHER" id="PTHR45947:SF3">
    <property type="entry name" value="SULFOQUINOVOSYL TRANSFERASE SQD2"/>
    <property type="match status" value="1"/>
</dbReference>
<dbReference type="InterPro" id="IPR028098">
    <property type="entry name" value="Glyco_trans_4-like_N"/>
</dbReference>
<dbReference type="InterPro" id="IPR050194">
    <property type="entry name" value="Glycosyltransferase_grp1"/>
</dbReference>
<keyword evidence="4" id="KW-1185">Reference proteome</keyword>
<dbReference type="Pfam" id="PF00534">
    <property type="entry name" value="Glycos_transf_1"/>
    <property type="match status" value="1"/>
</dbReference>
<comment type="caution">
    <text evidence="3">The sequence shown here is derived from an EMBL/GenBank/DDBJ whole genome shotgun (WGS) entry which is preliminary data.</text>
</comment>
<feature type="domain" description="Glycosyltransferase subfamily 4-like N-terminal" evidence="2">
    <location>
        <begin position="15"/>
        <end position="197"/>
    </location>
</feature>
<feature type="domain" description="Glycosyl transferase family 1" evidence="1">
    <location>
        <begin position="210"/>
        <end position="329"/>
    </location>
</feature>
<reference evidence="3 4" key="1">
    <citation type="journal article" date="2018" name="Environ. Microbiol.">
        <title>Novel energy conservation strategies and behaviour of Pelotomaculum schinkii driving syntrophic propionate catabolism.</title>
        <authorList>
            <person name="Hidalgo-Ahumada C.A.P."/>
            <person name="Nobu M.K."/>
            <person name="Narihiro T."/>
            <person name="Tamaki H."/>
            <person name="Liu W.T."/>
            <person name="Kamagata Y."/>
            <person name="Stams A.J.M."/>
            <person name="Imachi H."/>
            <person name="Sousa D.Z."/>
        </authorList>
    </citation>
    <scope>NUCLEOTIDE SEQUENCE [LARGE SCALE GENOMIC DNA]</scope>
    <source>
        <strain evidence="3 4">MGP</strain>
    </source>
</reference>
<dbReference type="EC" id="2.4.1.-" evidence="3"/>
<dbReference type="Proteomes" id="UP000297597">
    <property type="component" value="Unassembled WGS sequence"/>
</dbReference>
<dbReference type="OrthoDB" id="9804196at2"/>
<sequence length="415" mass="46610">MRILHVLAQKPGQTGSGIYLLNLMRVAAQRGHEQCLVAGISARDGVYRKDMPKDLLFLPVLFETEELPFPVPGMSDEMPYPSTRYRQMNSEMVHLWEQAFTRVLKESASFQPDLIIVHHLWLLAVLVRKLFPHHPVIAVCHGTELRQLVNAAQFSTEVIRGCRQVDRVAALSSFQKQKIEAAYGIEGERIDITGSGFNSEIFYPPVKRARGRIKALYAGKLSAAKGVPSLLRAVSRLPVSMADFQLILAGSGSGSEYEEILSLASACPFETIFTGSLPQAWLGQLMRECQIFIIPSFYEGLSLVTIEALASGLWVVASELPGMREWVGPRLEEAGIVEYVSLPRLRSTDIPFEEDLPAYEKRLTDGILRQLARAKLYTGVPMAGWEEMFRKYSWEAVFSRIEKIYAHLRTEPPTE</sequence>
<protein>
    <submittedName>
        <fullName evidence="3">Alpha-maltose-1-phosphate synthase</fullName>
        <ecNumber evidence="3">2.4.1.-</ecNumber>
    </submittedName>
</protein>
<dbReference type="InterPro" id="IPR001296">
    <property type="entry name" value="Glyco_trans_1"/>
</dbReference>
<dbReference type="AlphaFoldDB" id="A0A4Y7RWQ6"/>
<dbReference type="SUPFAM" id="SSF53756">
    <property type="entry name" value="UDP-Glycosyltransferase/glycogen phosphorylase"/>
    <property type="match status" value="1"/>
</dbReference>
<evidence type="ECO:0000313" key="3">
    <source>
        <dbReference type="EMBL" id="TEB12707.1"/>
    </source>
</evidence>
<dbReference type="Gene3D" id="3.40.50.2000">
    <property type="entry name" value="Glycogen Phosphorylase B"/>
    <property type="match status" value="2"/>
</dbReference>
<gene>
    <name evidence="3" type="primary">glgM_1</name>
    <name evidence="3" type="ORF">Pmgp_00678</name>
</gene>
<accession>A0A4Y7RWQ6</accession>
<name>A0A4Y7RWQ6_9FIRM</name>
<dbReference type="PANTHER" id="PTHR45947">
    <property type="entry name" value="SULFOQUINOVOSYL TRANSFERASE SQD2"/>
    <property type="match status" value="1"/>
</dbReference>
<dbReference type="CDD" id="cd03801">
    <property type="entry name" value="GT4_PimA-like"/>
    <property type="match status" value="1"/>
</dbReference>
<dbReference type="EMBL" id="QFFZ01000005">
    <property type="protein sequence ID" value="TEB12707.1"/>
    <property type="molecule type" value="Genomic_DNA"/>
</dbReference>
<evidence type="ECO:0000259" key="2">
    <source>
        <dbReference type="Pfam" id="PF13439"/>
    </source>
</evidence>
<proteinExistence type="predicted"/>
<organism evidence="3 4">
    <name type="scientific">Pelotomaculum propionicicum</name>
    <dbReference type="NCBI Taxonomy" id="258475"/>
    <lineage>
        <taxon>Bacteria</taxon>
        <taxon>Bacillati</taxon>
        <taxon>Bacillota</taxon>
        <taxon>Clostridia</taxon>
        <taxon>Eubacteriales</taxon>
        <taxon>Desulfotomaculaceae</taxon>
        <taxon>Pelotomaculum</taxon>
    </lineage>
</organism>
<dbReference type="Pfam" id="PF13439">
    <property type="entry name" value="Glyco_transf_4"/>
    <property type="match status" value="1"/>
</dbReference>
<evidence type="ECO:0000313" key="4">
    <source>
        <dbReference type="Proteomes" id="UP000297597"/>
    </source>
</evidence>
<dbReference type="GO" id="GO:0016757">
    <property type="term" value="F:glycosyltransferase activity"/>
    <property type="evidence" value="ECO:0007669"/>
    <property type="project" value="UniProtKB-KW"/>
</dbReference>
<keyword evidence="3" id="KW-0808">Transferase</keyword>
<keyword evidence="3" id="KW-0328">Glycosyltransferase</keyword>
<dbReference type="RefSeq" id="WP_134212564.1">
    <property type="nucleotide sequence ID" value="NZ_QFFZ01000005.1"/>
</dbReference>
<evidence type="ECO:0000259" key="1">
    <source>
        <dbReference type="Pfam" id="PF00534"/>
    </source>
</evidence>